<keyword evidence="5" id="KW-0238">DNA-binding</keyword>
<dbReference type="GO" id="GO:0003677">
    <property type="term" value="F:DNA binding"/>
    <property type="evidence" value="ECO:0007669"/>
    <property type="project" value="UniProtKB-KW"/>
</dbReference>
<evidence type="ECO:0000256" key="3">
    <source>
        <dbReference type="ARBA" id="ARBA00022729"/>
    </source>
</evidence>
<evidence type="ECO:0000256" key="1">
    <source>
        <dbReference type="ARBA" id="ARBA00008520"/>
    </source>
</evidence>
<dbReference type="SMART" id="SM00345">
    <property type="entry name" value="HTH_GNTR"/>
    <property type="match status" value="1"/>
</dbReference>
<dbReference type="InterPro" id="IPR036388">
    <property type="entry name" value="WH-like_DNA-bd_sf"/>
</dbReference>
<gene>
    <name evidence="8" type="ORF">DFR59_11327</name>
</gene>
<keyword evidence="8" id="KW-0762">Sugar transport</keyword>
<dbReference type="GO" id="GO:0042956">
    <property type="term" value="P:maltodextrin transmembrane transport"/>
    <property type="evidence" value="ECO:0007669"/>
    <property type="project" value="TreeGrafter"/>
</dbReference>
<feature type="domain" description="HTH gntR-type" evidence="7">
    <location>
        <begin position="11"/>
        <end position="79"/>
    </location>
</feature>
<reference evidence="8 9" key="1">
    <citation type="submission" date="2018-07" db="EMBL/GenBank/DDBJ databases">
        <title>Genomic Encyclopedia of Type Strains, Phase IV (KMG-IV): sequencing the most valuable type-strain genomes for metagenomic binning, comparative biology and taxonomic classification.</title>
        <authorList>
            <person name="Goeker M."/>
        </authorList>
    </citation>
    <scope>NUCLEOTIDE SEQUENCE [LARGE SCALE GENOMIC DNA]</scope>
    <source>
        <strain evidence="8 9">DSM 25281</strain>
    </source>
</reference>
<dbReference type="InterPro" id="IPR000524">
    <property type="entry name" value="Tscrpt_reg_HTH_GntR"/>
</dbReference>
<dbReference type="Gene3D" id="3.40.190.10">
    <property type="entry name" value="Periplasmic binding protein-like II"/>
    <property type="match status" value="1"/>
</dbReference>
<dbReference type="GO" id="GO:0003700">
    <property type="term" value="F:DNA-binding transcription factor activity"/>
    <property type="evidence" value="ECO:0007669"/>
    <property type="project" value="InterPro"/>
</dbReference>
<dbReference type="PRINTS" id="PR00035">
    <property type="entry name" value="HTHGNTR"/>
</dbReference>
<dbReference type="GO" id="GO:0015768">
    <property type="term" value="P:maltose transport"/>
    <property type="evidence" value="ECO:0007669"/>
    <property type="project" value="TreeGrafter"/>
</dbReference>
<dbReference type="PANTHER" id="PTHR30061:SF50">
    <property type="entry name" value="MALTOSE_MALTODEXTRIN-BINDING PERIPLASMIC PROTEIN"/>
    <property type="match status" value="1"/>
</dbReference>
<dbReference type="RefSeq" id="WP_114746580.1">
    <property type="nucleotide sequence ID" value="NZ_QQAY01000013.1"/>
</dbReference>
<dbReference type="AlphaFoldDB" id="A0A370GC21"/>
<keyword evidence="9" id="KW-1185">Reference proteome</keyword>
<evidence type="ECO:0000313" key="9">
    <source>
        <dbReference type="Proteomes" id="UP000255326"/>
    </source>
</evidence>
<accession>A0A370GC21</accession>
<dbReference type="SUPFAM" id="SSF53850">
    <property type="entry name" value="Periplasmic binding protein-like II"/>
    <property type="match status" value="1"/>
</dbReference>
<protein>
    <submittedName>
        <fullName evidence="8">Multiple sugar transport system substrate-binding protein</fullName>
    </submittedName>
</protein>
<dbReference type="PROSITE" id="PS50949">
    <property type="entry name" value="HTH_GNTR"/>
    <property type="match status" value="1"/>
</dbReference>
<dbReference type="CDD" id="cd07377">
    <property type="entry name" value="WHTH_GntR"/>
    <property type="match status" value="1"/>
</dbReference>
<evidence type="ECO:0000256" key="6">
    <source>
        <dbReference type="ARBA" id="ARBA00023163"/>
    </source>
</evidence>
<dbReference type="Gene3D" id="1.10.10.10">
    <property type="entry name" value="Winged helix-like DNA-binding domain superfamily/Winged helix DNA-binding domain"/>
    <property type="match status" value="1"/>
</dbReference>
<keyword evidence="2" id="KW-0813">Transport</keyword>
<evidence type="ECO:0000256" key="5">
    <source>
        <dbReference type="ARBA" id="ARBA00023125"/>
    </source>
</evidence>
<comment type="similarity">
    <text evidence="1">Belongs to the bacterial solute-binding protein 1 family.</text>
</comment>
<dbReference type="GO" id="GO:1901982">
    <property type="term" value="F:maltose binding"/>
    <property type="evidence" value="ECO:0007669"/>
    <property type="project" value="TreeGrafter"/>
</dbReference>
<dbReference type="Pfam" id="PF01547">
    <property type="entry name" value="SBP_bac_1"/>
    <property type="match status" value="1"/>
</dbReference>
<keyword evidence="3" id="KW-0732">Signal</keyword>
<keyword evidence="6" id="KW-0804">Transcription</keyword>
<dbReference type="Proteomes" id="UP000255326">
    <property type="component" value="Unassembled WGS sequence"/>
</dbReference>
<evidence type="ECO:0000256" key="2">
    <source>
        <dbReference type="ARBA" id="ARBA00022448"/>
    </source>
</evidence>
<dbReference type="GO" id="GO:0055052">
    <property type="term" value="C:ATP-binding cassette (ABC) transporter complex, substrate-binding subunit-containing"/>
    <property type="evidence" value="ECO:0007669"/>
    <property type="project" value="TreeGrafter"/>
</dbReference>
<comment type="caution">
    <text evidence="8">The sequence shown here is derived from an EMBL/GenBank/DDBJ whole genome shotgun (WGS) entry which is preliminary data.</text>
</comment>
<dbReference type="Pfam" id="PF00392">
    <property type="entry name" value="GntR"/>
    <property type="match status" value="1"/>
</dbReference>
<evidence type="ECO:0000313" key="8">
    <source>
        <dbReference type="EMBL" id="RDI40004.1"/>
    </source>
</evidence>
<dbReference type="EMBL" id="QQAY01000013">
    <property type="protein sequence ID" value="RDI40004.1"/>
    <property type="molecule type" value="Genomic_DNA"/>
</dbReference>
<proteinExistence type="inferred from homology"/>
<dbReference type="InterPro" id="IPR036390">
    <property type="entry name" value="WH_DNA-bd_sf"/>
</dbReference>
<dbReference type="OrthoDB" id="2374506at2"/>
<dbReference type="PANTHER" id="PTHR30061">
    <property type="entry name" value="MALTOSE-BINDING PERIPLASMIC PROTEIN"/>
    <property type="match status" value="1"/>
</dbReference>
<dbReference type="InterPro" id="IPR006059">
    <property type="entry name" value="SBP"/>
</dbReference>
<evidence type="ECO:0000259" key="7">
    <source>
        <dbReference type="PROSITE" id="PS50949"/>
    </source>
</evidence>
<sequence length="470" mass="54334">MSGKINREEFKAKLNHLVSSMRKKIIEGDINVGDYLPSELILAEQYGLSKNSVRKGLEELVSEGLIVKKSRIGNQVASTRPFDQVILRVGYYPSLIKDAQLKELIKRFEAENPAIKVQTIALPYEHYRHTVQDFFQNDMIDVVTINYKDFCDFNHYQSSVFEEIAEDPNIYSFLQKPFSAAGKKKTQYVKPFVFSPIVLCYNKEHFDQKGMAYPDSGWKWDDALEAASQLMKENQEDGRCGLYFHPLSLNRWPILLLQNRVEFTRNSNGEPVFPGKEFLESVNLLRALFDEQQIMHTFLSDSDRDAEKLFLEQKASMIMASYFSLNEIKNHKIQYDIAPLPYLKDPSTLLLIIGLAINKFSSKKEAAAKFVDYLSGEDAQEIIRTNTLSIPAMKKAAERQDETEVYKPLRYQLFREIIPTYKLYTDIGLTAKEFGEVRNELRIYLSDLMDDKIFQQRLQAKLTIQSSIPK</sequence>
<evidence type="ECO:0000256" key="4">
    <source>
        <dbReference type="ARBA" id="ARBA00023015"/>
    </source>
</evidence>
<dbReference type="SUPFAM" id="SSF46785">
    <property type="entry name" value="Winged helix' DNA-binding domain"/>
    <property type="match status" value="1"/>
</dbReference>
<name>A0A370GC21_9BACI</name>
<organism evidence="8 9">
    <name type="scientific">Falsibacillus pallidus</name>
    <dbReference type="NCBI Taxonomy" id="493781"/>
    <lineage>
        <taxon>Bacteria</taxon>
        <taxon>Bacillati</taxon>
        <taxon>Bacillota</taxon>
        <taxon>Bacilli</taxon>
        <taxon>Bacillales</taxon>
        <taxon>Bacillaceae</taxon>
        <taxon>Falsibacillus</taxon>
    </lineage>
</organism>
<keyword evidence="4" id="KW-0805">Transcription regulation</keyword>